<evidence type="ECO:0000313" key="1">
    <source>
        <dbReference type="EMBL" id="KAK3084903.1"/>
    </source>
</evidence>
<protein>
    <submittedName>
        <fullName evidence="1">Uncharacterized protein</fullName>
    </submittedName>
</protein>
<keyword evidence="2" id="KW-1185">Reference proteome</keyword>
<sequence>MGLTLIYIRIGNSIIDYRFYSKELAPVSVVDDAFIGLVIFKEKIGQKSDICILKLVEKEEDGDSSGSHFSEITAESRSKVVSMVNCTRLTPISGAWLKLEAHLASCVACELSRSHIFRYRFIKWLRRKRKLHPIPYSHYQQPAEYDAVIDCDMWINSTVEIQSFYSKQKIDYAWCYRMEGQAAKKAALEETMAWLSTLGGGYSALGDYFQHHAMEAGRISLKQLKIAVEMGDPIVAAKCKLFFAQSLMQRGYMQQSKLIIRYVYKPNTHD</sequence>
<dbReference type="PANTHER" id="PTHR36693">
    <property type="entry name" value="GH02722P"/>
    <property type="match status" value="1"/>
</dbReference>
<gene>
    <name evidence="1" type="ORF">FSP39_021149</name>
</gene>
<accession>A0AA88XI38</accession>
<dbReference type="PANTHER" id="PTHR36693:SF1">
    <property type="entry name" value="GH02722P"/>
    <property type="match status" value="1"/>
</dbReference>
<comment type="caution">
    <text evidence="1">The sequence shown here is derived from an EMBL/GenBank/DDBJ whole genome shotgun (WGS) entry which is preliminary data.</text>
</comment>
<name>A0AA88XI38_PINIB</name>
<dbReference type="EMBL" id="VSWD01000013">
    <property type="protein sequence ID" value="KAK3084903.1"/>
    <property type="molecule type" value="Genomic_DNA"/>
</dbReference>
<dbReference type="Pfam" id="PF16065">
    <property type="entry name" value="DUF4807"/>
    <property type="match status" value="1"/>
</dbReference>
<dbReference type="AlphaFoldDB" id="A0AA88XI38"/>
<dbReference type="Proteomes" id="UP001186944">
    <property type="component" value="Unassembled WGS sequence"/>
</dbReference>
<organism evidence="1 2">
    <name type="scientific">Pinctada imbricata</name>
    <name type="common">Atlantic pearl-oyster</name>
    <name type="synonym">Pinctada martensii</name>
    <dbReference type="NCBI Taxonomy" id="66713"/>
    <lineage>
        <taxon>Eukaryota</taxon>
        <taxon>Metazoa</taxon>
        <taxon>Spiralia</taxon>
        <taxon>Lophotrochozoa</taxon>
        <taxon>Mollusca</taxon>
        <taxon>Bivalvia</taxon>
        <taxon>Autobranchia</taxon>
        <taxon>Pteriomorphia</taxon>
        <taxon>Pterioida</taxon>
        <taxon>Pterioidea</taxon>
        <taxon>Pteriidae</taxon>
        <taxon>Pinctada</taxon>
    </lineage>
</organism>
<reference evidence="1" key="1">
    <citation type="submission" date="2019-08" db="EMBL/GenBank/DDBJ databases">
        <title>The improved chromosome-level genome for the pearl oyster Pinctada fucata martensii using PacBio sequencing and Hi-C.</title>
        <authorList>
            <person name="Zheng Z."/>
        </authorList>
    </citation>
    <scope>NUCLEOTIDE SEQUENCE</scope>
    <source>
        <strain evidence="1">ZZ-2019</strain>
        <tissue evidence="1">Adductor muscle</tissue>
    </source>
</reference>
<proteinExistence type="predicted"/>
<dbReference type="InterPro" id="IPR032072">
    <property type="entry name" value="DUF4807"/>
</dbReference>
<evidence type="ECO:0000313" key="2">
    <source>
        <dbReference type="Proteomes" id="UP001186944"/>
    </source>
</evidence>